<feature type="compositionally biased region" description="Basic and acidic residues" evidence="1">
    <location>
        <begin position="1"/>
        <end position="17"/>
    </location>
</feature>
<protein>
    <submittedName>
        <fullName evidence="2 3">Uncharacterized protein</fullName>
    </submittedName>
</protein>
<gene>
    <name evidence="3" type="primary">20203397</name>
    <name evidence="2" type="ORF">HELRODRAFT_170885</name>
</gene>
<reference evidence="2 4" key="2">
    <citation type="journal article" date="2013" name="Nature">
        <title>Insights into bilaterian evolution from three spiralian genomes.</title>
        <authorList>
            <person name="Simakov O."/>
            <person name="Marletaz F."/>
            <person name="Cho S.J."/>
            <person name="Edsinger-Gonzales E."/>
            <person name="Havlak P."/>
            <person name="Hellsten U."/>
            <person name="Kuo D.H."/>
            <person name="Larsson T."/>
            <person name="Lv J."/>
            <person name="Arendt D."/>
            <person name="Savage R."/>
            <person name="Osoegawa K."/>
            <person name="de Jong P."/>
            <person name="Grimwood J."/>
            <person name="Chapman J.A."/>
            <person name="Shapiro H."/>
            <person name="Aerts A."/>
            <person name="Otillar R.P."/>
            <person name="Terry A.Y."/>
            <person name="Boore J.L."/>
            <person name="Grigoriev I.V."/>
            <person name="Lindberg D.R."/>
            <person name="Seaver E.C."/>
            <person name="Weisblat D.A."/>
            <person name="Putnam N.H."/>
            <person name="Rokhsar D.S."/>
        </authorList>
    </citation>
    <scope>NUCLEOTIDE SEQUENCE</scope>
</reference>
<evidence type="ECO:0000313" key="3">
    <source>
        <dbReference type="EnsemblMetazoa" id="HelroP170885"/>
    </source>
</evidence>
<feature type="compositionally biased region" description="Basic residues" evidence="1">
    <location>
        <begin position="102"/>
        <end position="114"/>
    </location>
</feature>
<sequence>MEKVSLKTKRDSEDNQQKKRSSQKNEQVDDSEKDPIVILRRLRQKIDAIRVLDPYYQTKLTQNELDRFMQSRDALQKEITEREKYRNTGDKSQHDKLMTREKQRRKKECSRKFAKNNGDDDDYEHPSGMSFAQFRTLLTNCSTNPMEAITQ</sequence>
<organism evidence="3 4">
    <name type="scientific">Helobdella robusta</name>
    <name type="common">Californian leech</name>
    <dbReference type="NCBI Taxonomy" id="6412"/>
    <lineage>
        <taxon>Eukaryota</taxon>
        <taxon>Metazoa</taxon>
        <taxon>Spiralia</taxon>
        <taxon>Lophotrochozoa</taxon>
        <taxon>Annelida</taxon>
        <taxon>Clitellata</taxon>
        <taxon>Hirudinea</taxon>
        <taxon>Rhynchobdellida</taxon>
        <taxon>Glossiphoniidae</taxon>
        <taxon>Helobdella</taxon>
    </lineage>
</organism>
<dbReference type="KEGG" id="hro:HELRODRAFT_170885"/>
<reference evidence="3" key="3">
    <citation type="submission" date="2015-06" db="UniProtKB">
        <authorList>
            <consortium name="EnsemblMetazoa"/>
        </authorList>
    </citation>
    <scope>IDENTIFICATION</scope>
</reference>
<accession>T1F3J8</accession>
<feature type="compositionally biased region" description="Basic and acidic residues" evidence="1">
    <location>
        <begin position="84"/>
        <end position="101"/>
    </location>
</feature>
<evidence type="ECO:0000313" key="4">
    <source>
        <dbReference type="Proteomes" id="UP000015101"/>
    </source>
</evidence>
<reference evidence="4" key="1">
    <citation type="submission" date="2012-12" db="EMBL/GenBank/DDBJ databases">
        <authorList>
            <person name="Hellsten U."/>
            <person name="Grimwood J."/>
            <person name="Chapman J.A."/>
            <person name="Shapiro H."/>
            <person name="Aerts A."/>
            <person name="Otillar R.P."/>
            <person name="Terry A.Y."/>
            <person name="Boore J.L."/>
            <person name="Simakov O."/>
            <person name="Marletaz F."/>
            <person name="Cho S.-J."/>
            <person name="Edsinger-Gonzales E."/>
            <person name="Havlak P."/>
            <person name="Kuo D.-H."/>
            <person name="Larsson T."/>
            <person name="Lv J."/>
            <person name="Arendt D."/>
            <person name="Savage R."/>
            <person name="Osoegawa K."/>
            <person name="de Jong P."/>
            <person name="Lindberg D.R."/>
            <person name="Seaver E.C."/>
            <person name="Weisblat D.A."/>
            <person name="Putnam N.H."/>
            <person name="Grigoriev I.V."/>
            <person name="Rokhsar D.S."/>
        </authorList>
    </citation>
    <scope>NUCLEOTIDE SEQUENCE</scope>
</reference>
<feature type="region of interest" description="Disordered" evidence="1">
    <location>
        <begin position="84"/>
        <end position="126"/>
    </location>
</feature>
<dbReference type="RefSeq" id="XP_009014955.1">
    <property type="nucleotide sequence ID" value="XM_009016707.1"/>
</dbReference>
<dbReference type="HOGENOM" id="CLU_1733471_0_0_1"/>
<proteinExistence type="predicted"/>
<dbReference type="Proteomes" id="UP000015101">
    <property type="component" value="Unassembled WGS sequence"/>
</dbReference>
<dbReference type="CTD" id="20203397"/>
<dbReference type="AlphaFoldDB" id="T1F3J8"/>
<name>T1F3J8_HELRO</name>
<dbReference type="GeneID" id="20203397"/>
<dbReference type="EMBL" id="KB096275">
    <property type="protein sequence ID" value="ESO06859.1"/>
    <property type="molecule type" value="Genomic_DNA"/>
</dbReference>
<evidence type="ECO:0000313" key="2">
    <source>
        <dbReference type="EMBL" id="ESO06859.1"/>
    </source>
</evidence>
<keyword evidence="4" id="KW-1185">Reference proteome</keyword>
<dbReference type="EMBL" id="AMQM01003697">
    <property type="status" value="NOT_ANNOTATED_CDS"/>
    <property type="molecule type" value="Genomic_DNA"/>
</dbReference>
<dbReference type="InParanoid" id="T1F3J8"/>
<dbReference type="EnsemblMetazoa" id="HelroT170885">
    <property type="protein sequence ID" value="HelroP170885"/>
    <property type="gene ID" value="HelroG170885"/>
</dbReference>
<evidence type="ECO:0000256" key="1">
    <source>
        <dbReference type="SAM" id="MobiDB-lite"/>
    </source>
</evidence>
<feature type="region of interest" description="Disordered" evidence="1">
    <location>
        <begin position="1"/>
        <end position="36"/>
    </location>
</feature>